<dbReference type="AlphaFoldDB" id="A0A2P8C8P9"/>
<evidence type="ECO:0000313" key="1">
    <source>
        <dbReference type="EMBL" id="GET21575.1"/>
    </source>
</evidence>
<reference evidence="2 3" key="1">
    <citation type="submission" date="2018-03" db="EMBL/GenBank/DDBJ databases">
        <title>Genomic Encyclopedia of Archaeal and Bacterial Type Strains, Phase II (KMG-II): from individual species to whole genera.</title>
        <authorList>
            <person name="Goeker M."/>
        </authorList>
    </citation>
    <scope>NUCLEOTIDE SEQUENCE [LARGE SCALE GENOMIC DNA]</scope>
    <source>
        <strain evidence="2 3">DSM 27267</strain>
    </source>
</reference>
<dbReference type="Proteomes" id="UP000240621">
    <property type="component" value="Unassembled WGS sequence"/>
</dbReference>
<protein>
    <submittedName>
        <fullName evidence="2">Uncharacterized protein</fullName>
    </submittedName>
</protein>
<keyword evidence="4" id="KW-1185">Reference proteome</keyword>
<gene>
    <name evidence="2" type="ORF">CLV93_110124</name>
    <name evidence="1" type="ORF">JCM18694_18210</name>
</gene>
<dbReference type="RefSeq" id="WP_106543330.1">
    <property type="nucleotide sequence ID" value="NZ_BLAU01000001.1"/>
</dbReference>
<dbReference type="EMBL" id="PYGC01000010">
    <property type="protein sequence ID" value="PSK81340.1"/>
    <property type="molecule type" value="Genomic_DNA"/>
</dbReference>
<evidence type="ECO:0000313" key="4">
    <source>
        <dbReference type="Proteomes" id="UP000396862"/>
    </source>
</evidence>
<organism evidence="2 3">
    <name type="scientific">Prolixibacter denitrificans</name>
    <dbReference type="NCBI Taxonomy" id="1541063"/>
    <lineage>
        <taxon>Bacteria</taxon>
        <taxon>Pseudomonadati</taxon>
        <taxon>Bacteroidota</taxon>
        <taxon>Bacteroidia</taxon>
        <taxon>Marinilabiliales</taxon>
        <taxon>Prolixibacteraceae</taxon>
        <taxon>Prolixibacter</taxon>
    </lineage>
</organism>
<accession>A0A2P8C8P9</accession>
<dbReference type="OrthoDB" id="1091582at2"/>
<reference evidence="1 4" key="2">
    <citation type="submission" date="2019-10" db="EMBL/GenBank/DDBJ databases">
        <title>Prolixibacter strains distinguished by the presence of nitrate reductase genes were adept at nitrate-dependent anaerobic corrosion of metallic iron and carbon steel.</title>
        <authorList>
            <person name="Iino T."/>
            <person name="Shono N."/>
            <person name="Ito K."/>
            <person name="Nakamura R."/>
            <person name="Sueoka K."/>
            <person name="Harayama S."/>
            <person name="Ohkuma M."/>
        </authorList>
    </citation>
    <scope>NUCLEOTIDE SEQUENCE [LARGE SCALE GENOMIC DNA]</scope>
    <source>
        <strain evidence="1 4">MIC1-1</strain>
    </source>
</reference>
<proteinExistence type="predicted"/>
<dbReference type="EMBL" id="BLAU01000001">
    <property type="protein sequence ID" value="GET21575.1"/>
    <property type="molecule type" value="Genomic_DNA"/>
</dbReference>
<evidence type="ECO:0000313" key="3">
    <source>
        <dbReference type="Proteomes" id="UP000240621"/>
    </source>
</evidence>
<dbReference type="Proteomes" id="UP000396862">
    <property type="component" value="Unassembled WGS sequence"/>
</dbReference>
<evidence type="ECO:0000313" key="2">
    <source>
        <dbReference type="EMBL" id="PSK81340.1"/>
    </source>
</evidence>
<sequence>MTIAEIENTHVDVLTDIKYKHINIWLLLRAKLKFTQLYSETKNNFSIRTKKRKALVKNLFYGFSNLLKIKRFSFIFFSNTNKRYLIENKFYDSYFDSIADNLGQKKSLFIEFADSVHIQKNKVYSTNVISDLPFKIITLLVSKIINPNKIKNLEIIKTILDENKLEINLERELKEQISEYYIYKTLLNILKPKTIFVICYYSKLPLILAAREKKIPVFEVQHGVINKNNEFYCTRFRKLKQYYPSHLISYGDDLLNNPPSDFIYETNKIIPAGNFYLSYIKEHYYNSDLNKLKKKYEKIVCVTSQGVYIDKLMQFVTHLAKSHPKYLFIFRKKYNEDITKYITDNITTLDEYDIYKILKFSDFNITIYSMVALEAHFLNTHNILLNINNLSNTHIPKDISATVVNPDEYLNFKMPVVSEAFSQKSSYFIDNYRKNINELCQKITHTQY</sequence>
<name>A0A2P8C8P9_9BACT</name>
<dbReference type="SUPFAM" id="SSF53756">
    <property type="entry name" value="UDP-Glycosyltransferase/glycogen phosphorylase"/>
    <property type="match status" value="1"/>
</dbReference>
<comment type="caution">
    <text evidence="2">The sequence shown here is derived from an EMBL/GenBank/DDBJ whole genome shotgun (WGS) entry which is preliminary data.</text>
</comment>